<dbReference type="EMBL" id="CCBQ010000025">
    <property type="protein sequence ID" value="CDO93480.1"/>
    <property type="molecule type" value="Genomic_DNA"/>
</dbReference>
<dbReference type="Proteomes" id="UP000031516">
    <property type="component" value="Unassembled WGS sequence"/>
</dbReference>
<evidence type="ECO:0000313" key="2">
    <source>
        <dbReference type="Proteomes" id="UP000031516"/>
    </source>
</evidence>
<proteinExistence type="predicted"/>
<comment type="caution">
    <text evidence="1">The sequence shown here is derived from an EMBL/GenBank/DDBJ whole genome shotgun (WGS) entry which is preliminary data.</text>
</comment>
<name>A0A0A8L5R9_9SACH</name>
<sequence>MSAFNDYCTVCGQLIQRGVNSDAHLDDRLYCSSQCQENDRMTIENLKLTNELVGTPASLIRSPLLQPMDGAGAAGTSNSNGNSTLYDVLDRDYEDMDFELEMSLDTALIGRGASVPMMTIPRSVIGKDRSSQEFVNYSDHTAEDNYKLWLNYNLTD</sequence>
<evidence type="ECO:0000313" key="1">
    <source>
        <dbReference type="EMBL" id="CDO93480.1"/>
    </source>
</evidence>
<accession>A0A0A8L5R9</accession>
<reference evidence="1 2" key="1">
    <citation type="submission" date="2014-03" db="EMBL/GenBank/DDBJ databases">
        <title>The genome of Kluyveromyces dobzhanskii.</title>
        <authorList>
            <person name="Nystedt B."/>
            <person name="Astrom S."/>
        </authorList>
    </citation>
    <scope>NUCLEOTIDE SEQUENCE [LARGE SCALE GENOMIC DNA]</scope>
    <source>
        <strain evidence="1 2">CBS 2104</strain>
    </source>
</reference>
<gene>
    <name evidence="1" type="ORF">KLDO_g1777</name>
</gene>
<dbReference type="AlphaFoldDB" id="A0A0A8L5R9"/>
<dbReference type="OrthoDB" id="2563506at2759"/>
<organism evidence="1 2">
    <name type="scientific">Kluyveromyces dobzhanskii CBS 2104</name>
    <dbReference type="NCBI Taxonomy" id="1427455"/>
    <lineage>
        <taxon>Eukaryota</taxon>
        <taxon>Fungi</taxon>
        <taxon>Dikarya</taxon>
        <taxon>Ascomycota</taxon>
        <taxon>Saccharomycotina</taxon>
        <taxon>Saccharomycetes</taxon>
        <taxon>Saccharomycetales</taxon>
        <taxon>Saccharomycetaceae</taxon>
        <taxon>Kluyveromyces</taxon>
    </lineage>
</organism>
<keyword evidence="2" id="KW-1185">Reference proteome</keyword>
<protein>
    <submittedName>
        <fullName evidence="1">WGS project CCBQ000000000 data, contig 00098</fullName>
    </submittedName>
</protein>